<protein>
    <submittedName>
        <fullName evidence="1">Uncharacterized protein</fullName>
    </submittedName>
</protein>
<dbReference type="EMBL" id="CP026245">
    <property type="protein sequence ID" value="AWO98908.1"/>
    <property type="molecule type" value="Genomic_DNA"/>
</dbReference>
<name>A0A2U9B586_SCOMX</name>
<evidence type="ECO:0000313" key="2">
    <source>
        <dbReference type="Proteomes" id="UP000246464"/>
    </source>
</evidence>
<dbReference type="Proteomes" id="UP000246464">
    <property type="component" value="Chromosome 3"/>
</dbReference>
<organism evidence="1 2">
    <name type="scientific">Scophthalmus maximus</name>
    <name type="common">Turbot</name>
    <name type="synonym">Psetta maxima</name>
    <dbReference type="NCBI Taxonomy" id="52904"/>
    <lineage>
        <taxon>Eukaryota</taxon>
        <taxon>Metazoa</taxon>
        <taxon>Chordata</taxon>
        <taxon>Craniata</taxon>
        <taxon>Vertebrata</taxon>
        <taxon>Euteleostomi</taxon>
        <taxon>Actinopterygii</taxon>
        <taxon>Neopterygii</taxon>
        <taxon>Teleostei</taxon>
        <taxon>Neoteleostei</taxon>
        <taxon>Acanthomorphata</taxon>
        <taxon>Carangaria</taxon>
        <taxon>Pleuronectiformes</taxon>
        <taxon>Pleuronectoidei</taxon>
        <taxon>Scophthalmidae</taxon>
        <taxon>Scophthalmus</taxon>
    </lineage>
</organism>
<accession>A0A2U9B586</accession>
<evidence type="ECO:0000313" key="1">
    <source>
        <dbReference type="EMBL" id="AWO98908.1"/>
    </source>
</evidence>
<reference evidence="1 2" key="1">
    <citation type="submission" date="2017-12" db="EMBL/GenBank/DDBJ databases">
        <title>Integrating genomic resources of turbot (Scophthalmus maximus) in depth evaluation of genetic and physical mapping variation across individuals.</title>
        <authorList>
            <person name="Martinez P."/>
        </authorList>
    </citation>
    <scope>NUCLEOTIDE SEQUENCE [LARGE SCALE GENOMIC DNA]</scope>
</reference>
<keyword evidence="2" id="KW-1185">Reference proteome</keyword>
<proteinExistence type="predicted"/>
<gene>
    <name evidence="1" type="ORF">SMAX5B_013473</name>
</gene>
<dbReference type="AlphaFoldDB" id="A0A2U9B586"/>
<sequence length="92" mass="10053">MLRASRNIWLREPYPNKMLVPALPCSPLPRLAPDPNQTFPLRPFNLCPESNPNHARLSPVFCPSPLPCLPLVPLPVQSTGSSGSSSTELPVQ</sequence>